<feature type="signal peptide" evidence="7">
    <location>
        <begin position="1"/>
        <end position="24"/>
    </location>
</feature>
<dbReference type="SMART" id="SM00062">
    <property type="entry name" value="PBPb"/>
    <property type="match status" value="1"/>
</dbReference>
<evidence type="ECO:0000259" key="8">
    <source>
        <dbReference type="SMART" id="SM00062"/>
    </source>
</evidence>
<name>A0ABU5CNS1_9BACI</name>
<dbReference type="Proteomes" id="UP001275315">
    <property type="component" value="Unassembled WGS sequence"/>
</dbReference>
<keyword evidence="3" id="KW-0813">Transport</keyword>
<evidence type="ECO:0000313" key="10">
    <source>
        <dbReference type="Proteomes" id="UP001275315"/>
    </source>
</evidence>
<feature type="domain" description="Solute-binding protein family 3/N-terminal" evidence="8">
    <location>
        <begin position="38"/>
        <end position="254"/>
    </location>
</feature>
<evidence type="ECO:0000256" key="1">
    <source>
        <dbReference type="ARBA" id="ARBA00004418"/>
    </source>
</evidence>
<proteinExistence type="inferred from homology"/>
<gene>
    <name evidence="9" type="ORF">RWD45_04515</name>
</gene>
<dbReference type="Gene3D" id="3.40.190.10">
    <property type="entry name" value="Periplasmic binding protein-like II"/>
    <property type="match status" value="2"/>
</dbReference>
<keyword evidence="6" id="KW-0449">Lipoprotein</keyword>
<dbReference type="PANTHER" id="PTHR30024">
    <property type="entry name" value="ALIPHATIC SULFONATES-BINDING PROTEIN-RELATED"/>
    <property type="match status" value="1"/>
</dbReference>
<organism evidence="9 10">
    <name type="scientific">Paracerasibacillus soli</name>
    <dbReference type="NCBI Taxonomy" id="480284"/>
    <lineage>
        <taxon>Bacteria</taxon>
        <taxon>Bacillati</taxon>
        <taxon>Bacillota</taxon>
        <taxon>Bacilli</taxon>
        <taxon>Bacillales</taxon>
        <taxon>Bacillaceae</taxon>
        <taxon>Paracerasibacillus</taxon>
    </lineage>
</organism>
<dbReference type="InterPro" id="IPR015168">
    <property type="entry name" value="SsuA/THI5"/>
</dbReference>
<evidence type="ECO:0000256" key="7">
    <source>
        <dbReference type="SAM" id="SignalP"/>
    </source>
</evidence>
<sequence length="323" mass="35508">MRTWKFLLLSIISFCLILVGCQNSQDSDKARAKDEEKIVRIGFQKNCPFVILKGLGTLEERLASLGYKVEWKEFQAGPALVEALNAGSIDVGRTGNSPVIFAQAAGTTFVTLAAGLPKFHGSGILVPKDSDIQSLHDLEGKKIGFAKGSSSHYLLVKALEKAGVAYTDIIPAYLQPGDARVAFEQGNIDAMVVWDPFTASTQLDSDGILLVSGEGLSTDRDFFIATESFANKHADIASIIIEEVEKSSEWANEHHHELVEMLVPILNLDEAAISMAVERRIYGVEEINDEIIAEQQDIAKMFYELEIIPHEIDVKEVMKISIN</sequence>
<accession>A0ABU5CNS1</accession>
<keyword evidence="10" id="KW-1185">Reference proteome</keyword>
<keyword evidence="4 7" id="KW-0732">Signal</keyword>
<evidence type="ECO:0000313" key="9">
    <source>
        <dbReference type="EMBL" id="MDY0408006.1"/>
    </source>
</evidence>
<dbReference type="InterPro" id="IPR010067">
    <property type="entry name" value="ABC_SsuA_sub-bd"/>
</dbReference>
<dbReference type="PANTHER" id="PTHR30024:SF42">
    <property type="entry name" value="ALIPHATIC SULFONATES-BINDING PROTEIN-RELATED"/>
    <property type="match status" value="1"/>
</dbReference>
<comment type="caution">
    <text evidence="9">The sequence shown here is derived from an EMBL/GenBank/DDBJ whole genome shotgun (WGS) entry which is preliminary data.</text>
</comment>
<dbReference type="RefSeq" id="WP_320378771.1">
    <property type="nucleotide sequence ID" value="NZ_JAWDIQ010000001.1"/>
</dbReference>
<comment type="similarity">
    <text evidence="2">Belongs to the bacterial solute-binding protein SsuA/TauA family.</text>
</comment>
<evidence type="ECO:0000256" key="4">
    <source>
        <dbReference type="ARBA" id="ARBA00022729"/>
    </source>
</evidence>
<dbReference type="NCBIfam" id="TIGR01728">
    <property type="entry name" value="SsuA_fam"/>
    <property type="match status" value="1"/>
</dbReference>
<dbReference type="EMBL" id="JAWDIQ010000001">
    <property type="protein sequence ID" value="MDY0408006.1"/>
    <property type="molecule type" value="Genomic_DNA"/>
</dbReference>
<protein>
    <submittedName>
        <fullName evidence="9">Sulfonate ABC transporter substrate-binding protein</fullName>
    </submittedName>
</protein>
<keyword evidence="5" id="KW-0564">Palmitate</keyword>
<evidence type="ECO:0000256" key="5">
    <source>
        <dbReference type="ARBA" id="ARBA00023139"/>
    </source>
</evidence>
<evidence type="ECO:0000256" key="3">
    <source>
        <dbReference type="ARBA" id="ARBA00022448"/>
    </source>
</evidence>
<reference evidence="9 10" key="1">
    <citation type="submission" date="2023-10" db="EMBL/GenBank/DDBJ databases">
        <title>Virgibacillus soli CC-YMP-6 genome.</title>
        <authorList>
            <person name="Miliotis G."/>
            <person name="Sengupta P."/>
            <person name="Hameed A."/>
            <person name="Chuvochina M."/>
            <person name="Mcdonagh F."/>
            <person name="Simpson A.C."/>
            <person name="Singh N.K."/>
            <person name="Rekha P.D."/>
            <person name="Raman K."/>
            <person name="Hugenholtz P."/>
            <person name="Venkateswaran K."/>
        </authorList>
    </citation>
    <scope>NUCLEOTIDE SEQUENCE [LARGE SCALE GENOMIC DNA]</scope>
    <source>
        <strain evidence="9 10">CC-YMP-6</strain>
    </source>
</reference>
<comment type="subcellular location">
    <subcellularLocation>
        <location evidence="1">Periplasm</location>
    </subcellularLocation>
</comment>
<feature type="chain" id="PRO_5046275429" evidence="7">
    <location>
        <begin position="25"/>
        <end position="323"/>
    </location>
</feature>
<evidence type="ECO:0000256" key="6">
    <source>
        <dbReference type="ARBA" id="ARBA00023288"/>
    </source>
</evidence>
<dbReference type="InterPro" id="IPR001638">
    <property type="entry name" value="Solute-binding_3/MltF_N"/>
</dbReference>
<evidence type="ECO:0000256" key="2">
    <source>
        <dbReference type="ARBA" id="ARBA00010742"/>
    </source>
</evidence>
<dbReference type="PROSITE" id="PS51257">
    <property type="entry name" value="PROKAR_LIPOPROTEIN"/>
    <property type="match status" value="1"/>
</dbReference>
<dbReference type="CDD" id="cd13557">
    <property type="entry name" value="PBP2_SsuA"/>
    <property type="match status" value="1"/>
</dbReference>
<dbReference type="Pfam" id="PF09084">
    <property type="entry name" value="NMT1"/>
    <property type="match status" value="1"/>
</dbReference>
<dbReference type="SUPFAM" id="SSF53850">
    <property type="entry name" value="Periplasmic binding protein-like II"/>
    <property type="match status" value="1"/>
</dbReference>